<proteinExistence type="inferred from homology"/>
<dbReference type="InterPro" id="IPR050565">
    <property type="entry name" value="LYPA1-2/EST-like"/>
</dbReference>
<dbReference type="SUPFAM" id="SSF53474">
    <property type="entry name" value="alpha/beta-Hydrolases"/>
    <property type="match status" value="1"/>
</dbReference>
<protein>
    <submittedName>
        <fullName evidence="4">Carboxylesterase 2</fullName>
    </submittedName>
</protein>
<dbReference type="AlphaFoldDB" id="A0A7V8FM96"/>
<dbReference type="Gene3D" id="3.40.50.1820">
    <property type="entry name" value="alpha/beta hydrolase"/>
    <property type="match status" value="1"/>
</dbReference>
<evidence type="ECO:0000256" key="2">
    <source>
        <dbReference type="ARBA" id="ARBA00022801"/>
    </source>
</evidence>
<dbReference type="GO" id="GO:0016787">
    <property type="term" value="F:hydrolase activity"/>
    <property type="evidence" value="ECO:0007669"/>
    <property type="project" value="UniProtKB-KW"/>
</dbReference>
<dbReference type="Pfam" id="PF02230">
    <property type="entry name" value="Abhydrolase_2"/>
    <property type="match status" value="1"/>
</dbReference>
<evidence type="ECO:0000256" key="1">
    <source>
        <dbReference type="ARBA" id="ARBA00006499"/>
    </source>
</evidence>
<organism evidence="4 5">
    <name type="scientific">Paracidovorax wautersii</name>
    <dbReference type="NCBI Taxonomy" id="1177982"/>
    <lineage>
        <taxon>Bacteria</taxon>
        <taxon>Pseudomonadati</taxon>
        <taxon>Pseudomonadota</taxon>
        <taxon>Betaproteobacteria</taxon>
        <taxon>Burkholderiales</taxon>
        <taxon>Comamonadaceae</taxon>
        <taxon>Paracidovorax</taxon>
    </lineage>
</organism>
<evidence type="ECO:0000313" key="5">
    <source>
        <dbReference type="Proteomes" id="UP000461670"/>
    </source>
</evidence>
<dbReference type="InterPro" id="IPR029058">
    <property type="entry name" value="AB_hydrolase_fold"/>
</dbReference>
<evidence type="ECO:0000259" key="3">
    <source>
        <dbReference type="Pfam" id="PF02230"/>
    </source>
</evidence>
<accession>A0A7V8FM96</accession>
<reference evidence="5" key="1">
    <citation type="journal article" date="2020" name="MBio">
        <title>Horizontal gene transfer to a defensive symbiont with a reduced genome amongst a multipartite beetle microbiome.</title>
        <authorList>
            <person name="Waterworth S.C."/>
            <person name="Florez L.V."/>
            <person name="Rees E.R."/>
            <person name="Hertweck C."/>
            <person name="Kaltenpoth M."/>
            <person name="Kwan J.C."/>
        </authorList>
    </citation>
    <scope>NUCLEOTIDE SEQUENCE [LARGE SCALE GENOMIC DNA]</scope>
</reference>
<evidence type="ECO:0000313" key="4">
    <source>
        <dbReference type="EMBL" id="KAF1019909.1"/>
    </source>
</evidence>
<comment type="caution">
    <text evidence="4">The sequence shown here is derived from an EMBL/GenBank/DDBJ whole genome shotgun (WGS) entry which is preliminary data.</text>
</comment>
<dbReference type="EMBL" id="WNDQ01000045">
    <property type="protein sequence ID" value="KAF1019909.1"/>
    <property type="molecule type" value="Genomic_DNA"/>
</dbReference>
<gene>
    <name evidence="4" type="primary">estB</name>
    <name evidence="4" type="ORF">GAK30_02857</name>
</gene>
<comment type="similarity">
    <text evidence="1">Belongs to the AB hydrolase superfamily. AB hydrolase 2 family.</text>
</comment>
<keyword evidence="2" id="KW-0378">Hydrolase</keyword>
<dbReference type="PANTHER" id="PTHR10655:SF17">
    <property type="entry name" value="LYSOPHOSPHOLIPASE-LIKE PROTEIN 1"/>
    <property type="match status" value="1"/>
</dbReference>
<dbReference type="InterPro" id="IPR003140">
    <property type="entry name" value="PLipase/COase/thioEstase"/>
</dbReference>
<feature type="domain" description="Phospholipase/carboxylesterase/thioesterase" evidence="3">
    <location>
        <begin position="18"/>
        <end position="223"/>
    </location>
</feature>
<name>A0A7V8FM96_9BURK</name>
<dbReference type="PANTHER" id="PTHR10655">
    <property type="entry name" value="LYSOPHOSPHOLIPASE-RELATED"/>
    <property type="match status" value="1"/>
</dbReference>
<sequence length="227" mass="24533">MTVTLTMPRPPIEIETAPQPTAAVIIMHGLGADATDFVPFVQELNLDAVGPVRFIFPYAPVIPVTINGGYRMPAWYDILGADLVRREDEGGLRASLQLVHGLIDEQIARGIAPERIVVGGFSQGCAMALLAGVRYGQRLGGIVGLSGYLPLAETTAAERHPASQSTPIFLAAGEYDGIVRIERAQSSRQALEDLGYAVAWHTYPMEHSVCREEVGDLDAWLQQALAR</sequence>
<dbReference type="Proteomes" id="UP000461670">
    <property type="component" value="Unassembled WGS sequence"/>
</dbReference>